<dbReference type="PANTHER" id="PTHR30246">
    <property type="entry name" value="2-KETO-3-DEOXY-6-PHOSPHOGLUCONATE ALDOLASE"/>
    <property type="match status" value="1"/>
</dbReference>
<dbReference type="GO" id="GO:0016829">
    <property type="term" value="F:lyase activity"/>
    <property type="evidence" value="ECO:0007669"/>
    <property type="project" value="UniProtKB-KW"/>
</dbReference>
<keyword evidence="4" id="KW-0456">Lyase</keyword>
<keyword evidence="7" id="KW-1185">Reference proteome</keyword>
<dbReference type="Proteomes" id="UP000198953">
    <property type="component" value="Unassembled WGS sequence"/>
</dbReference>
<evidence type="ECO:0000256" key="1">
    <source>
        <dbReference type="ARBA" id="ARBA00004761"/>
    </source>
</evidence>
<dbReference type="Gene3D" id="3.20.20.70">
    <property type="entry name" value="Aldolase class I"/>
    <property type="match status" value="1"/>
</dbReference>
<dbReference type="InterPro" id="IPR000887">
    <property type="entry name" value="Aldlse_KDPG_KHG"/>
</dbReference>
<proteinExistence type="inferred from homology"/>
<reference evidence="6 7" key="1">
    <citation type="submission" date="2016-10" db="EMBL/GenBank/DDBJ databases">
        <authorList>
            <person name="de Groot N.N."/>
        </authorList>
    </citation>
    <scope>NUCLEOTIDE SEQUENCE [LARGE SCALE GENOMIC DNA]</scope>
    <source>
        <strain evidence="6 7">DSM 43357</strain>
    </source>
</reference>
<evidence type="ECO:0000256" key="5">
    <source>
        <dbReference type="ARBA" id="ARBA00023277"/>
    </source>
</evidence>
<evidence type="ECO:0000256" key="4">
    <source>
        <dbReference type="ARBA" id="ARBA00023239"/>
    </source>
</evidence>
<evidence type="ECO:0000313" key="6">
    <source>
        <dbReference type="EMBL" id="SEL92167.1"/>
    </source>
</evidence>
<evidence type="ECO:0000256" key="3">
    <source>
        <dbReference type="ARBA" id="ARBA00011233"/>
    </source>
</evidence>
<comment type="pathway">
    <text evidence="1">Carbohydrate acid metabolism.</text>
</comment>
<organism evidence="6 7">
    <name type="scientific">Nonomuraea pusilla</name>
    <dbReference type="NCBI Taxonomy" id="46177"/>
    <lineage>
        <taxon>Bacteria</taxon>
        <taxon>Bacillati</taxon>
        <taxon>Actinomycetota</taxon>
        <taxon>Actinomycetes</taxon>
        <taxon>Streptosporangiales</taxon>
        <taxon>Streptosporangiaceae</taxon>
        <taxon>Nonomuraea</taxon>
    </lineage>
</organism>
<gene>
    <name evidence="6" type="ORF">SAMN05660976_03673</name>
</gene>
<dbReference type="InterPro" id="IPR013785">
    <property type="entry name" value="Aldolase_TIM"/>
</dbReference>
<keyword evidence="5" id="KW-0119">Carbohydrate metabolism</keyword>
<sequence>MAEHRWALTARLVERRVIGIIRAPSPDAAVEAGTRLAAAGVTAVEISLTTPDALSAITALSRAAAVRTGEGALVGAGTVLDASQAALAIQAGARFLVCPSLSRDVIRTAHRHGVPVVAGASTPTEIVTALEEGADLVKLFPAAQSSPQALRDVLQALPHAPLVPTGGVTARTAPDWIAAGAVAVGMGGELTRATPAEVRTFLSTLTP</sequence>
<evidence type="ECO:0000313" key="7">
    <source>
        <dbReference type="Proteomes" id="UP000198953"/>
    </source>
</evidence>
<dbReference type="PANTHER" id="PTHR30246:SF1">
    <property type="entry name" value="2-DEHYDRO-3-DEOXY-6-PHOSPHOGALACTONATE ALDOLASE-RELATED"/>
    <property type="match status" value="1"/>
</dbReference>
<dbReference type="AlphaFoldDB" id="A0A1H7U782"/>
<name>A0A1H7U782_9ACTN</name>
<protein>
    <submittedName>
        <fullName evidence="6">2-dehydro-3-deoxyphosphogluconate aldolase / (4S)-4-hydroxy-2-oxoglutarate aldolase</fullName>
    </submittedName>
</protein>
<dbReference type="Pfam" id="PF01081">
    <property type="entry name" value="Aldolase"/>
    <property type="match status" value="1"/>
</dbReference>
<comment type="subunit">
    <text evidence="3">Homotrimer.</text>
</comment>
<evidence type="ECO:0000256" key="2">
    <source>
        <dbReference type="ARBA" id="ARBA00006906"/>
    </source>
</evidence>
<dbReference type="STRING" id="46177.SAMN05660976_03673"/>
<dbReference type="CDD" id="cd00452">
    <property type="entry name" value="KDPG_aldolase"/>
    <property type="match status" value="1"/>
</dbReference>
<dbReference type="RefSeq" id="WP_055501137.1">
    <property type="nucleotide sequence ID" value="NZ_BBZG01000001.1"/>
</dbReference>
<dbReference type="SUPFAM" id="SSF51569">
    <property type="entry name" value="Aldolase"/>
    <property type="match status" value="1"/>
</dbReference>
<accession>A0A1H7U782</accession>
<comment type="similarity">
    <text evidence="2">Belongs to the KHG/KDPG aldolase family.</text>
</comment>
<dbReference type="EMBL" id="FOBF01000008">
    <property type="protein sequence ID" value="SEL92167.1"/>
    <property type="molecule type" value="Genomic_DNA"/>
</dbReference>